<gene>
    <name evidence="1" type="ORF">ABR69_02850</name>
</gene>
<sequence>MKSNSKALPLAVIRLSALKLMAALALCLSLNSCLGIAVGAASATVGVGIAVAKVPVKIVGKAAGATLGLILPDGKE</sequence>
<dbReference type="AlphaFoldDB" id="A0A0R2SB86"/>
<reference evidence="1 2" key="1">
    <citation type="submission" date="2015-10" db="EMBL/GenBank/DDBJ databases">
        <title>Metagenome-Assembled Genomes uncover a global brackish microbiome.</title>
        <authorList>
            <person name="Hugerth L.W."/>
            <person name="Larsson J."/>
            <person name="Alneberg J."/>
            <person name="Lindh M.V."/>
            <person name="Legrand C."/>
            <person name="Pinhassi J."/>
            <person name="Andersson A.F."/>
        </authorList>
    </citation>
    <scope>NUCLEOTIDE SEQUENCE [LARGE SCALE GENOMIC DNA]</scope>
    <source>
        <strain evidence="1">BACL4 MAG-120507-bin80</strain>
    </source>
</reference>
<evidence type="ECO:0000313" key="1">
    <source>
        <dbReference type="EMBL" id="KRO72156.1"/>
    </source>
</evidence>
<organism evidence="1 2">
    <name type="scientific">OM182 bacterium BACL3 MAG-120507-bin80</name>
    <dbReference type="NCBI Taxonomy" id="1655577"/>
    <lineage>
        <taxon>Bacteria</taxon>
        <taxon>Pseudomonadati</taxon>
        <taxon>Pseudomonadota</taxon>
        <taxon>Gammaproteobacteria</taxon>
        <taxon>OMG group</taxon>
        <taxon>OM182 clade</taxon>
    </lineage>
</organism>
<evidence type="ECO:0000313" key="2">
    <source>
        <dbReference type="Proteomes" id="UP000051934"/>
    </source>
</evidence>
<dbReference type="Proteomes" id="UP000051934">
    <property type="component" value="Unassembled WGS sequence"/>
</dbReference>
<protein>
    <submittedName>
        <fullName evidence="1">Uncharacterized protein</fullName>
    </submittedName>
</protein>
<comment type="caution">
    <text evidence="1">The sequence shown here is derived from an EMBL/GenBank/DDBJ whole genome shotgun (WGS) entry which is preliminary data.</text>
</comment>
<accession>A0A0R2SB86</accession>
<dbReference type="EMBL" id="LIBB01000094">
    <property type="protein sequence ID" value="KRO72156.1"/>
    <property type="molecule type" value="Genomic_DNA"/>
</dbReference>
<name>A0A0R2SB86_9GAMM</name>
<proteinExistence type="predicted"/>